<reference evidence="2" key="1">
    <citation type="submission" date="2015-04" db="UniProtKB">
        <authorList>
            <consortium name="EnsemblPlants"/>
        </authorList>
    </citation>
    <scope>IDENTIFICATION</scope>
    <source>
        <strain evidence="2">SL10</strain>
    </source>
</reference>
<keyword evidence="1" id="KW-0732">Signal</keyword>
<keyword evidence="3" id="KW-1185">Reference proteome</keyword>
<feature type="signal peptide" evidence="1">
    <location>
        <begin position="1"/>
        <end position="17"/>
    </location>
</feature>
<feature type="chain" id="PRO_5002359838" description="Secreted protein" evidence="1">
    <location>
        <begin position="18"/>
        <end position="130"/>
    </location>
</feature>
<evidence type="ECO:0000313" key="2">
    <source>
        <dbReference type="EnsemblPlants" id="ONIVA02G02270.1"/>
    </source>
</evidence>
<evidence type="ECO:0000313" key="3">
    <source>
        <dbReference type="Proteomes" id="UP000006591"/>
    </source>
</evidence>
<dbReference type="EnsemblPlants" id="ONIVA02G02270.1">
    <property type="protein sequence ID" value="ONIVA02G02270.1"/>
    <property type="gene ID" value="ONIVA02G02270"/>
</dbReference>
<reference evidence="2" key="2">
    <citation type="submission" date="2018-04" db="EMBL/GenBank/DDBJ databases">
        <title>OnivRS2 (Oryza nivara Reference Sequence Version 2).</title>
        <authorList>
            <person name="Zhang J."/>
            <person name="Kudrna D."/>
            <person name="Lee S."/>
            <person name="Talag J."/>
            <person name="Rajasekar S."/>
            <person name="Welchert J."/>
            <person name="Hsing Y.-I."/>
            <person name="Wing R.A."/>
        </authorList>
    </citation>
    <scope>NUCLEOTIDE SEQUENCE [LARGE SCALE GENOMIC DNA]</scope>
    <source>
        <strain evidence="2">SL10</strain>
    </source>
</reference>
<dbReference type="Gramene" id="ONIVA02G02270.1">
    <property type="protein sequence ID" value="ONIVA02G02270.1"/>
    <property type="gene ID" value="ONIVA02G02270"/>
</dbReference>
<name>A0A0E0G0K8_ORYNI</name>
<evidence type="ECO:0000256" key="1">
    <source>
        <dbReference type="SAM" id="SignalP"/>
    </source>
</evidence>
<proteinExistence type="predicted"/>
<dbReference type="HOGENOM" id="CLU_1941475_0_0_1"/>
<evidence type="ECO:0008006" key="4">
    <source>
        <dbReference type="Google" id="ProtNLM"/>
    </source>
</evidence>
<protein>
    <recommendedName>
        <fullName evidence="4">Secreted protein</fullName>
    </recommendedName>
</protein>
<sequence length="130" mass="14910">MNRIELLILLVFVFVDLDLVPNSRLLILSMIRVGVIKLEFPLIFGGYPEFGTRISIRMYKITHRSAGLEYWGGCRAPAHEKPELLLLLVLREGSCNFSGGIGNLLQDRLLAWRETRSCYRNQSFNLLTLK</sequence>
<accession>A0A0E0G0K8</accession>
<organism evidence="2">
    <name type="scientific">Oryza nivara</name>
    <name type="common">Indian wild rice</name>
    <name type="synonym">Oryza sativa f. spontanea</name>
    <dbReference type="NCBI Taxonomy" id="4536"/>
    <lineage>
        <taxon>Eukaryota</taxon>
        <taxon>Viridiplantae</taxon>
        <taxon>Streptophyta</taxon>
        <taxon>Embryophyta</taxon>
        <taxon>Tracheophyta</taxon>
        <taxon>Spermatophyta</taxon>
        <taxon>Magnoliopsida</taxon>
        <taxon>Liliopsida</taxon>
        <taxon>Poales</taxon>
        <taxon>Poaceae</taxon>
        <taxon>BOP clade</taxon>
        <taxon>Oryzoideae</taxon>
        <taxon>Oryzeae</taxon>
        <taxon>Oryzinae</taxon>
        <taxon>Oryza</taxon>
    </lineage>
</organism>
<dbReference type="AlphaFoldDB" id="A0A0E0G0K8"/>
<dbReference type="Proteomes" id="UP000006591">
    <property type="component" value="Chromosome 2"/>
</dbReference>